<dbReference type="EMBL" id="ATHJ01000127">
    <property type="protein sequence ID" value="EPR33295.1"/>
    <property type="molecule type" value="Genomic_DNA"/>
</dbReference>
<evidence type="ECO:0000313" key="2">
    <source>
        <dbReference type="Proteomes" id="UP000014977"/>
    </source>
</evidence>
<sequence>MREKWNRQMPLMPEIASHVQAKELEAVSGIIDGKPIICRFVLQDLCKGCSGASRAGAKGMSAE</sequence>
<organism evidence="1 2">
    <name type="scientific">Desulfococcus multivorans DSM 2059</name>
    <dbReference type="NCBI Taxonomy" id="1121405"/>
    <lineage>
        <taxon>Bacteria</taxon>
        <taxon>Pseudomonadati</taxon>
        <taxon>Thermodesulfobacteriota</taxon>
        <taxon>Desulfobacteria</taxon>
        <taxon>Desulfobacterales</taxon>
        <taxon>Desulfococcaceae</taxon>
        <taxon>Desulfococcus</taxon>
    </lineage>
</organism>
<name>S7T9T5_DESML</name>
<proteinExistence type="predicted"/>
<accession>S7T9T5</accession>
<gene>
    <name evidence="1" type="ORF">dsmv_0834</name>
</gene>
<evidence type="ECO:0000313" key="1">
    <source>
        <dbReference type="EMBL" id="EPR33295.1"/>
    </source>
</evidence>
<dbReference type="Proteomes" id="UP000014977">
    <property type="component" value="Unassembled WGS sequence"/>
</dbReference>
<dbReference type="AlphaFoldDB" id="S7T9T5"/>
<reference evidence="1 2" key="1">
    <citation type="journal article" date="2013" name="Genome Announc.">
        <title>Draft genome sequences for three mercury-methylating, sulfate-reducing bacteria.</title>
        <authorList>
            <person name="Brown S.D."/>
            <person name="Hurt R.A.Jr."/>
            <person name="Gilmour C.C."/>
            <person name="Elias D.A."/>
        </authorList>
    </citation>
    <scope>NUCLEOTIDE SEQUENCE [LARGE SCALE GENOMIC DNA]</scope>
    <source>
        <strain evidence="1 2">DSM 2059</strain>
    </source>
</reference>
<dbReference type="eggNOG" id="COG3039">
    <property type="taxonomic scope" value="Bacteria"/>
</dbReference>
<protein>
    <submittedName>
        <fullName evidence="1">Transposase IS4 family protein</fullName>
    </submittedName>
</protein>
<comment type="caution">
    <text evidence="1">The sequence shown here is derived from an EMBL/GenBank/DDBJ whole genome shotgun (WGS) entry which is preliminary data.</text>
</comment>
<keyword evidence="2" id="KW-1185">Reference proteome</keyword>